<dbReference type="EMBL" id="JACHFD010000004">
    <property type="protein sequence ID" value="MBB5350767.1"/>
    <property type="molecule type" value="Genomic_DNA"/>
</dbReference>
<reference evidence="2 3" key="1">
    <citation type="submission" date="2020-08" db="EMBL/GenBank/DDBJ databases">
        <title>Genomic Encyclopedia of Type Strains, Phase IV (KMG-IV): sequencing the most valuable type-strain genomes for metagenomic binning, comparative biology and taxonomic classification.</title>
        <authorList>
            <person name="Goeker M."/>
        </authorList>
    </citation>
    <scope>NUCLEOTIDE SEQUENCE [LARGE SCALE GENOMIC DNA]</scope>
    <source>
        <strain evidence="2 3">YC6886</strain>
    </source>
</reference>
<dbReference type="RefSeq" id="WP_184016346.1">
    <property type="nucleotide sequence ID" value="NZ_JACHFD010000004.1"/>
</dbReference>
<feature type="signal peptide" evidence="1">
    <location>
        <begin position="1"/>
        <end position="21"/>
    </location>
</feature>
<dbReference type="Proteomes" id="UP000557717">
    <property type="component" value="Unassembled WGS sequence"/>
</dbReference>
<sequence>MLQSALPVLSCVFLATFPAAGQGVRVDAAQQKLYGVETASLQPAEITPSVKGRAEVIDPLPLLQQWSALTMAQLAAEVAHTEATRTETLNREGQLASDRAMEDARQRAATADEAVRQAELSLSATWGAEALQGLKSQSWENDLRLGKSVLIRLSLPAGTQFPDHAKTASVSPLAFDESLEMQEFPALTHWSDPRVNASRQPGYYLLVHPESSGWPIGTPLQGTVQTSDKTLQGFNLPADAILITQGRAWVFQEGESDHFELRPISTRHATRHGWFVEANALDAHQPLVIRGAQGLLSQKIQASSGPKVSD</sequence>
<keyword evidence="3" id="KW-1185">Reference proteome</keyword>
<gene>
    <name evidence="2" type="ORF">HNR46_001001</name>
</gene>
<evidence type="ECO:0000313" key="3">
    <source>
        <dbReference type="Proteomes" id="UP000557717"/>
    </source>
</evidence>
<comment type="caution">
    <text evidence="2">The sequence shown here is derived from an EMBL/GenBank/DDBJ whole genome shotgun (WGS) entry which is preliminary data.</text>
</comment>
<keyword evidence="1" id="KW-0732">Signal</keyword>
<evidence type="ECO:0000313" key="2">
    <source>
        <dbReference type="EMBL" id="MBB5350767.1"/>
    </source>
</evidence>
<evidence type="ECO:0000256" key="1">
    <source>
        <dbReference type="SAM" id="SignalP"/>
    </source>
</evidence>
<feature type="chain" id="PRO_5032772438" evidence="1">
    <location>
        <begin position="22"/>
        <end position="310"/>
    </location>
</feature>
<protein>
    <submittedName>
        <fullName evidence="2">Uncharacterized protein</fullName>
    </submittedName>
</protein>
<organism evidence="2 3">
    <name type="scientific">Haloferula luteola</name>
    <dbReference type="NCBI Taxonomy" id="595692"/>
    <lineage>
        <taxon>Bacteria</taxon>
        <taxon>Pseudomonadati</taxon>
        <taxon>Verrucomicrobiota</taxon>
        <taxon>Verrucomicrobiia</taxon>
        <taxon>Verrucomicrobiales</taxon>
        <taxon>Verrucomicrobiaceae</taxon>
        <taxon>Haloferula</taxon>
    </lineage>
</organism>
<proteinExistence type="predicted"/>
<dbReference type="AlphaFoldDB" id="A0A840UX85"/>
<name>A0A840UX85_9BACT</name>
<accession>A0A840UX85</accession>